<dbReference type="AlphaFoldDB" id="A0A183LBM5"/>
<evidence type="ECO:0000313" key="2">
    <source>
        <dbReference type="EMBL" id="VDO50508.1"/>
    </source>
</evidence>
<reference evidence="2 3" key="1">
    <citation type="submission" date="2018-11" db="EMBL/GenBank/DDBJ databases">
        <authorList>
            <consortium name="Pathogen Informatics"/>
        </authorList>
    </citation>
    <scope>NUCLEOTIDE SEQUENCE [LARGE SCALE GENOMIC DNA]</scope>
    <source>
        <strain evidence="2 3">Zambia</strain>
    </source>
</reference>
<organism evidence="2 3">
    <name type="scientific">Schistosoma margrebowiei</name>
    <dbReference type="NCBI Taxonomy" id="48269"/>
    <lineage>
        <taxon>Eukaryota</taxon>
        <taxon>Metazoa</taxon>
        <taxon>Spiralia</taxon>
        <taxon>Lophotrochozoa</taxon>
        <taxon>Platyhelminthes</taxon>
        <taxon>Trematoda</taxon>
        <taxon>Digenea</taxon>
        <taxon>Strigeidida</taxon>
        <taxon>Schistosomatoidea</taxon>
        <taxon>Schistosomatidae</taxon>
        <taxon>Schistosoma</taxon>
    </lineage>
</organism>
<dbReference type="Proteomes" id="UP000277204">
    <property type="component" value="Unassembled WGS sequence"/>
</dbReference>
<dbReference type="EMBL" id="UZAI01000252">
    <property type="protein sequence ID" value="VDO50508.1"/>
    <property type="molecule type" value="Genomic_DNA"/>
</dbReference>
<accession>A0A183LBM5</accession>
<feature type="region of interest" description="Disordered" evidence="1">
    <location>
        <begin position="1"/>
        <end position="48"/>
    </location>
</feature>
<sequence>MGSSRPKEKRETKEHITPRNGNRHEKDEEELDGIRKRGPGQIGLENAGQRPMLHWEYIEHPDIVEDQSNSNGNEEIQLGSTANQ</sequence>
<protein>
    <submittedName>
        <fullName evidence="2">Uncharacterized protein</fullName>
    </submittedName>
</protein>
<gene>
    <name evidence="2" type="ORF">SMRZ_LOCUS1200</name>
</gene>
<keyword evidence="3" id="KW-1185">Reference proteome</keyword>
<feature type="compositionally biased region" description="Basic and acidic residues" evidence="1">
    <location>
        <begin position="1"/>
        <end position="26"/>
    </location>
</feature>
<name>A0A183LBM5_9TREM</name>
<feature type="region of interest" description="Disordered" evidence="1">
    <location>
        <begin position="63"/>
        <end position="84"/>
    </location>
</feature>
<proteinExistence type="predicted"/>
<evidence type="ECO:0000313" key="3">
    <source>
        <dbReference type="Proteomes" id="UP000277204"/>
    </source>
</evidence>
<feature type="compositionally biased region" description="Polar residues" evidence="1">
    <location>
        <begin position="66"/>
        <end position="84"/>
    </location>
</feature>
<evidence type="ECO:0000256" key="1">
    <source>
        <dbReference type="SAM" id="MobiDB-lite"/>
    </source>
</evidence>